<dbReference type="NCBIfam" id="TIGR00219">
    <property type="entry name" value="mreC"/>
    <property type="match status" value="1"/>
</dbReference>
<evidence type="ECO:0000313" key="7">
    <source>
        <dbReference type="Proteomes" id="UP000035648"/>
    </source>
</evidence>
<evidence type="ECO:0000313" key="6">
    <source>
        <dbReference type="EMBL" id="AKM82484.1"/>
    </source>
</evidence>
<evidence type="ECO:0000256" key="2">
    <source>
        <dbReference type="ARBA" id="ARBA00013855"/>
    </source>
</evidence>
<feature type="domain" description="Rod shape-determining protein MreC beta-barrel core" evidence="5">
    <location>
        <begin position="120"/>
        <end position="259"/>
    </location>
</feature>
<dbReference type="Proteomes" id="UP000035648">
    <property type="component" value="Chromosome"/>
</dbReference>
<dbReference type="InterPro" id="IPR042177">
    <property type="entry name" value="Cell/Rod_1"/>
</dbReference>
<evidence type="ECO:0000256" key="3">
    <source>
        <dbReference type="ARBA" id="ARBA00022960"/>
    </source>
</evidence>
<evidence type="ECO:0000259" key="5">
    <source>
        <dbReference type="Pfam" id="PF04085"/>
    </source>
</evidence>
<protein>
    <recommendedName>
        <fullName evidence="2">Cell shape-determining protein MreC</fullName>
    </recommendedName>
    <alternativeName>
        <fullName evidence="4">Cell shape protein MreC</fullName>
    </alternativeName>
</protein>
<accession>A0A0G4B3Q7</accession>
<dbReference type="STRING" id="1618337.UT28_C0001G0692"/>
<dbReference type="GO" id="GO:0008360">
    <property type="term" value="P:regulation of cell shape"/>
    <property type="evidence" value="ECO:0007669"/>
    <property type="project" value="UniProtKB-KW"/>
</dbReference>
<dbReference type="KEGG" id="bbgw:UT28_C0001G0692"/>
<dbReference type="Pfam" id="PF04085">
    <property type="entry name" value="MreC"/>
    <property type="match status" value="1"/>
</dbReference>
<gene>
    <name evidence="6" type="primary">mreC</name>
    <name evidence="6" type="ORF">UT28_C0001G0692</name>
</gene>
<comment type="similarity">
    <text evidence="1">Belongs to the MreC family.</text>
</comment>
<dbReference type="Gene3D" id="2.40.10.340">
    <property type="entry name" value="Rod shape-determining protein MreC, domain 1"/>
    <property type="match status" value="1"/>
</dbReference>
<dbReference type="Gene3D" id="2.40.10.350">
    <property type="entry name" value="Rod shape-determining protein MreC, domain 2"/>
    <property type="match status" value="1"/>
</dbReference>
<evidence type="ECO:0000256" key="1">
    <source>
        <dbReference type="ARBA" id="ARBA00009369"/>
    </source>
</evidence>
<dbReference type="EMBL" id="CP011213">
    <property type="protein sequence ID" value="AKM82484.1"/>
    <property type="molecule type" value="Genomic_DNA"/>
</dbReference>
<dbReference type="InterPro" id="IPR042175">
    <property type="entry name" value="Cell/Rod_MreC_2"/>
</dbReference>
<keyword evidence="3" id="KW-0133">Cell shape</keyword>
<dbReference type="InterPro" id="IPR007221">
    <property type="entry name" value="MreC"/>
</dbReference>
<evidence type="ECO:0000256" key="4">
    <source>
        <dbReference type="ARBA" id="ARBA00032089"/>
    </source>
</evidence>
<sequence>MINKWKGAIVVFLIILTGLILSPTKYMKNIRNSFWVMAKPVGLGFRHSVGQAFPFVRQILQIGYVVRQNSNLISENLGLQSQVAKMTEVQYENEILKKELGFLKNTNSTKIVPAAIIGQSSGYLRSVVIDKGKKNGLTNGDAVISQGVLVGTVSDARDNNSEVTLVTDFNSLIPVVLQDSRGTGLLRGGLQGMMVDEVPLNISIKKGENVVTSGLGGQIPAGILVGKTTEIISKEGEIFQKVAVSSPVDFSRLEVLFVTKNE</sequence>
<proteinExistence type="inferred from homology"/>
<reference evidence="6 7" key="1">
    <citation type="journal article" date="2015" name="Nature">
        <title>rRNA introns, odd ribosomes, and small enigmatic genomes across a large radiation of phyla.</title>
        <authorList>
            <person name="Brown C.T."/>
            <person name="Hug L.A."/>
            <person name="Thomas B.C."/>
            <person name="Sharon I."/>
            <person name="Castelle C.J."/>
            <person name="Singh A."/>
            <person name="Wilkins M.J."/>
            <person name="Williams K.H."/>
            <person name="Banfield J.F."/>
        </authorList>
    </citation>
    <scope>NUCLEOTIDE SEQUENCE [LARGE SCALE GENOMIC DNA]</scope>
</reference>
<name>A0A0G4B3Q7_9BACT</name>
<dbReference type="PANTHER" id="PTHR34138:SF1">
    <property type="entry name" value="CELL SHAPE-DETERMINING PROTEIN MREC"/>
    <property type="match status" value="1"/>
</dbReference>
<dbReference type="InterPro" id="IPR055342">
    <property type="entry name" value="MreC_beta-barrel_core"/>
</dbReference>
<dbReference type="AlphaFoldDB" id="A0A0G4B3Q7"/>
<dbReference type="PIRSF" id="PIRSF038471">
    <property type="entry name" value="MreC"/>
    <property type="match status" value="1"/>
</dbReference>
<dbReference type="PANTHER" id="PTHR34138">
    <property type="entry name" value="CELL SHAPE-DETERMINING PROTEIN MREC"/>
    <property type="match status" value="1"/>
</dbReference>
<organism evidence="6 7">
    <name type="scientific">Berkelbacteria bacterium GW2011_GWE1_39_12</name>
    <dbReference type="NCBI Taxonomy" id="1618337"/>
    <lineage>
        <taxon>Bacteria</taxon>
        <taxon>Candidatus Berkelbacteria</taxon>
    </lineage>
</organism>
<dbReference type="GO" id="GO:0005886">
    <property type="term" value="C:plasma membrane"/>
    <property type="evidence" value="ECO:0007669"/>
    <property type="project" value="TreeGrafter"/>
</dbReference>